<accession>A0A1F7L206</accession>
<dbReference type="EMBL" id="MGBR01000001">
    <property type="protein sequence ID" value="OGK74141.1"/>
    <property type="molecule type" value="Genomic_DNA"/>
</dbReference>
<evidence type="ECO:0000313" key="1">
    <source>
        <dbReference type="EMBL" id="OGK74141.1"/>
    </source>
</evidence>
<protein>
    <submittedName>
        <fullName evidence="1">Uncharacterized protein</fullName>
    </submittedName>
</protein>
<organism evidence="1 2">
    <name type="scientific">Candidatus Roizmanbacteria bacterium RIFOXYD1_FULL_38_12</name>
    <dbReference type="NCBI Taxonomy" id="1802093"/>
    <lineage>
        <taxon>Bacteria</taxon>
        <taxon>Candidatus Roizmaniibacteriota</taxon>
    </lineage>
</organism>
<dbReference type="AlphaFoldDB" id="A0A1F7L206"/>
<name>A0A1F7L206_9BACT</name>
<dbReference type="Proteomes" id="UP000177050">
    <property type="component" value="Unassembled WGS sequence"/>
</dbReference>
<proteinExistence type="predicted"/>
<sequence length="85" mass="10039">MTEENVAIGKKELRCLYCGNNTFIKAKTLLNRRFFAIFDLEVFNMMTKRGLGIAYICTKCGYKHEFFKDMPKDRGERVKEMFQIP</sequence>
<reference evidence="1 2" key="1">
    <citation type="journal article" date="2016" name="Nat. Commun.">
        <title>Thousands of microbial genomes shed light on interconnected biogeochemical processes in an aquifer system.</title>
        <authorList>
            <person name="Anantharaman K."/>
            <person name="Brown C.T."/>
            <person name="Hug L.A."/>
            <person name="Sharon I."/>
            <person name="Castelle C.J."/>
            <person name="Probst A.J."/>
            <person name="Thomas B.C."/>
            <person name="Singh A."/>
            <person name="Wilkins M.J."/>
            <person name="Karaoz U."/>
            <person name="Brodie E.L."/>
            <person name="Williams K.H."/>
            <person name="Hubbard S.S."/>
            <person name="Banfield J.F."/>
        </authorList>
    </citation>
    <scope>NUCLEOTIDE SEQUENCE [LARGE SCALE GENOMIC DNA]</scope>
</reference>
<gene>
    <name evidence="1" type="ORF">A3K52_05230</name>
</gene>
<comment type="caution">
    <text evidence="1">The sequence shown here is derived from an EMBL/GenBank/DDBJ whole genome shotgun (WGS) entry which is preliminary data.</text>
</comment>
<evidence type="ECO:0000313" key="2">
    <source>
        <dbReference type="Proteomes" id="UP000177050"/>
    </source>
</evidence>